<feature type="domain" description="AB hydrolase-1" evidence="1">
    <location>
        <begin position="6"/>
        <end position="121"/>
    </location>
</feature>
<dbReference type="InterPro" id="IPR029058">
    <property type="entry name" value="AB_hydrolase_fold"/>
</dbReference>
<keyword evidence="2" id="KW-0378">Hydrolase</keyword>
<dbReference type="OrthoDB" id="9804723at2"/>
<organism evidence="2 3">
    <name type="scientific">Acrocarpospora pleiomorpha</name>
    <dbReference type="NCBI Taxonomy" id="90975"/>
    <lineage>
        <taxon>Bacteria</taxon>
        <taxon>Bacillati</taxon>
        <taxon>Actinomycetota</taxon>
        <taxon>Actinomycetes</taxon>
        <taxon>Streptosporangiales</taxon>
        <taxon>Streptosporangiaceae</taxon>
        <taxon>Acrocarpospora</taxon>
    </lineage>
</organism>
<evidence type="ECO:0000259" key="1">
    <source>
        <dbReference type="Pfam" id="PF00561"/>
    </source>
</evidence>
<dbReference type="PANTHER" id="PTHR43194:SF5">
    <property type="entry name" value="PIMELOYL-[ACYL-CARRIER PROTEIN] METHYL ESTER ESTERASE"/>
    <property type="match status" value="1"/>
</dbReference>
<accession>A0A5M3XZ07</accession>
<dbReference type="InterPro" id="IPR050228">
    <property type="entry name" value="Carboxylesterase_BioH"/>
</dbReference>
<dbReference type="Gene3D" id="3.40.50.1820">
    <property type="entry name" value="alpha/beta hydrolase"/>
    <property type="match status" value="1"/>
</dbReference>
<dbReference type="PRINTS" id="PR00111">
    <property type="entry name" value="ABHYDROLASE"/>
</dbReference>
<comment type="caution">
    <text evidence="2">The sequence shown here is derived from an EMBL/GenBank/DDBJ whole genome shotgun (WGS) entry which is preliminary data.</text>
</comment>
<proteinExistence type="predicted"/>
<dbReference type="Pfam" id="PF00561">
    <property type="entry name" value="Abhydrolase_1"/>
    <property type="match status" value="1"/>
</dbReference>
<dbReference type="RefSeq" id="WP_155349513.1">
    <property type="nucleotide sequence ID" value="NZ_BAAAHM010000045.1"/>
</dbReference>
<evidence type="ECO:0000313" key="3">
    <source>
        <dbReference type="Proteomes" id="UP000377595"/>
    </source>
</evidence>
<dbReference type="Proteomes" id="UP000377595">
    <property type="component" value="Unassembled WGS sequence"/>
</dbReference>
<dbReference type="GO" id="GO:0016787">
    <property type="term" value="F:hydrolase activity"/>
    <property type="evidence" value="ECO:0007669"/>
    <property type="project" value="UniProtKB-KW"/>
</dbReference>
<dbReference type="EMBL" id="BLAF01000055">
    <property type="protein sequence ID" value="GES24693.1"/>
    <property type="molecule type" value="Genomic_DNA"/>
</dbReference>
<dbReference type="PANTHER" id="PTHR43194">
    <property type="entry name" value="HYDROLASE ALPHA/BETA FOLD FAMILY"/>
    <property type="match status" value="1"/>
</dbReference>
<dbReference type="InterPro" id="IPR000073">
    <property type="entry name" value="AB_hydrolase_1"/>
</dbReference>
<reference evidence="2 3" key="1">
    <citation type="submission" date="2019-10" db="EMBL/GenBank/DDBJ databases">
        <title>Whole genome shotgun sequence of Acrocarpospora pleiomorpha NBRC 16267.</title>
        <authorList>
            <person name="Ichikawa N."/>
            <person name="Kimura A."/>
            <person name="Kitahashi Y."/>
            <person name="Komaki H."/>
            <person name="Oguchi A."/>
        </authorList>
    </citation>
    <scope>NUCLEOTIDE SEQUENCE [LARGE SCALE GENOMIC DNA]</scope>
    <source>
        <strain evidence="2 3">NBRC 16267</strain>
    </source>
</reference>
<keyword evidence="3" id="KW-1185">Reference proteome</keyword>
<protein>
    <submittedName>
        <fullName evidence="2">Alpha/beta hydrolase</fullName>
    </submittedName>
</protein>
<evidence type="ECO:0000313" key="2">
    <source>
        <dbReference type="EMBL" id="GES24693.1"/>
    </source>
</evidence>
<sequence>MSDSPPPILLVHGFGAAAGMWQTTGWTRAIDAAGRTAIAPDLRGHGQAPRPHDPDDYAPARLVADLLAVLPDTPVDVVGYSLGAQLALDIAISHRHRVRRLVLGGIGSEPAVSSIDAEAVWSAVSHGEPIPAGAAASLWQMASAVPGCDARALAACLAGVARHRRTVGIPGDLPPALVFVGADDPIARNVRGLVDALPAAELLELPGRDHRSACSASLAKQRALDFLRE</sequence>
<dbReference type="SUPFAM" id="SSF53474">
    <property type="entry name" value="alpha/beta-Hydrolases"/>
    <property type="match status" value="1"/>
</dbReference>
<gene>
    <name evidence="2" type="ORF">Aple_075920</name>
</gene>
<name>A0A5M3XZ07_9ACTN</name>
<dbReference type="AlphaFoldDB" id="A0A5M3XZ07"/>